<organism evidence="1 2">
    <name type="scientific">Pocillopora damicornis</name>
    <name type="common">Cauliflower coral</name>
    <name type="synonym">Millepora damicornis</name>
    <dbReference type="NCBI Taxonomy" id="46731"/>
    <lineage>
        <taxon>Eukaryota</taxon>
        <taxon>Metazoa</taxon>
        <taxon>Cnidaria</taxon>
        <taxon>Anthozoa</taxon>
        <taxon>Hexacorallia</taxon>
        <taxon>Scleractinia</taxon>
        <taxon>Astrocoeniina</taxon>
        <taxon>Pocilloporidae</taxon>
        <taxon>Pocillopora</taxon>
    </lineage>
</organism>
<dbReference type="InterPro" id="IPR027417">
    <property type="entry name" value="P-loop_NTPase"/>
</dbReference>
<keyword evidence="2" id="KW-1185">Reference proteome</keyword>
<protein>
    <submittedName>
        <fullName evidence="1">Uncharacterized protein</fullName>
    </submittedName>
</protein>
<evidence type="ECO:0000313" key="2">
    <source>
        <dbReference type="Proteomes" id="UP000275408"/>
    </source>
</evidence>
<dbReference type="OrthoDB" id="5946641at2759"/>
<comment type="caution">
    <text evidence="1">The sequence shown here is derived from an EMBL/GenBank/DDBJ whole genome shotgun (WGS) entry which is preliminary data.</text>
</comment>
<dbReference type="EMBL" id="RCHS01001989">
    <property type="protein sequence ID" value="RMX50271.1"/>
    <property type="molecule type" value="Genomic_DNA"/>
</dbReference>
<name>A0A3M6U9I6_POCDA</name>
<proteinExistence type="predicted"/>
<dbReference type="SUPFAM" id="SSF52540">
    <property type="entry name" value="P-loop containing nucleoside triphosphate hydrolases"/>
    <property type="match status" value="1"/>
</dbReference>
<sequence length="138" mass="15724">SDTLSTFSVLQESEGERTSDKTVEVLRLRIPTYFVPDPQLLHDFITGFQTRPDDVFVVSYPKSGELCLLTTFVCILHKKDGPLSQIAGPSRFKKLSGRFITMEKSTVVKLKIVSHLWKRQPTQIRLSQTLKLYQALVL</sequence>
<evidence type="ECO:0000313" key="1">
    <source>
        <dbReference type="EMBL" id="RMX50271.1"/>
    </source>
</evidence>
<dbReference type="Proteomes" id="UP000275408">
    <property type="component" value="Unassembled WGS sequence"/>
</dbReference>
<feature type="non-terminal residue" evidence="1">
    <location>
        <position position="1"/>
    </location>
</feature>
<gene>
    <name evidence="1" type="ORF">pdam_00018208</name>
</gene>
<dbReference type="Gene3D" id="3.40.50.300">
    <property type="entry name" value="P-loop containing nucleotide triphosphate hydrolases"/>
    <property type="match status" value="1"/>
</dbReference>
<dbReference type="AlphaFoldDB" id="A0A3M6U9I6"/>
<accession>A0A3M6U9I6</accession>
<reference evidence="1 2" key="1">
    <citation type="journal article" date="2018" name="Sci. Rep.">
        <title>Comparative analysis of the Pocillopora damicornis genome highlights role of immune system in coral evolution.</title>
        <authorList>
            <person name="Cunning R."/>
            <person name="Bay R.A."/>
            <person name="Gillette P."/>
            <person name="Baker A.C."/>
            <person name="Traylor-Knowles N."/>
        </authorList>
    </citation>
    <scope>NUCLEOTIDE SEQUENCE [LARGE SCALE GENOMIC DNA]</scope>
    <source>
        <strain evidence="1">RSMAS</strain>
        <tissue evidence="1">Whole animal</tissue>
    </source>
</reference>
<feature type="non-terminal residue" evidence="1">
    <location>
        <position position="138"/>
    </location>
</feature>